<gene>
    <name evidence="4" type="ORF">DI542_07085</name>
    <name evidence="3" type="ORF">N7566_12890</name>
    <name evidence="5" type="ORF">QBJ73_12460</name>
</gene>
<evidence type="ECO:0000313" key="3">
    <source>
        <dbReference type="EMBL" id="MDG9787857.1"/>
    </source>
</evidence>
<dbReference type="Proteomes" id="UP001157887">
    <property type="component" value="Unassembled WGS sequence"/>
</dbReference>
<evidence type="ECO:0000313" key="6">
    <source>
        <dbReference type="Proteomes" id="UP000249282"/>
    </source>
</evidence>
<accession>A0A2W5RL76</accession>
<dbReference type="EMBL" id="JAOECG010000018">
    <property type="protein sequence ID" value="MDG9787857.1"/>
    <property type="molecule type" value="Genomic_DNA"/>
</dbReference>
<evidence type="ECO:0000313" key="7">
    <source>
        <dbReference type="Proteomes" id="UP001244586"/>
    </source>
</evidence>
<dbReference type="Proteomes" id="UP001244586">
    <property type="component" value="Chromosome"/>
</dbReference>
<keyword evidence="7" id="KW-1185">Reference proteome</keyword>
<proteinExistence type="predicted"/>
<evidence type="ECO:0000313" key="4">
    <source>
        <dbReference type="EMBL" id="PZQ91151.1"/>
    </source>
</evidence>
<reference evidence="3" key="2">
    <citation type="submission" date="2022-09" db="EMBL/GenBank/DDBJ databases">
        <title>Intensive care unit water sources are persistently colonized with multi-drug resistant bacteria and are the site of extensive horizontal gene transfer of antibiotic resistance genes.</title>
        <authorList>
            <person name="Diorio-Toth L."/>
        </authorList>
    </citation>
    <scope>NUCLEOTIDE SEQUENCE</scope>
    <source>
        <strain evidence="3">GD04065</strain>
    </source>
</reference>
<sequence length="65" mass="7354">MESRVAQVGIIVLIIVAVAVLVGLFCISVKMLRDVSKQEKLSKKQPERQLHPKLQQDLKDKSNQQ</sequence>
<feature type="region of interest" description="Disordered" evidence="1">
    <location>
        <begin position="39"/>
        <end position="65"/>
    </location>
</feature>
<dbReference type="Proteomes" id="UP000249282">
    <property type="component" value="Unassembled WGS sequence"/>
</dbReference>
<organism evidence="4 6">
    <name type="scientific">Acinetobacter johnsonii</name>
    <dbReference type="NCBI Taxonomy" id="40214"/>
    <lineage>
        <taxon>Bacteria</taxon>
        <taxon>Pseudomonadati</taxon>
        <taxon>Pseudomonadota</taxon>
        <taxon>Gammaproteobacteria</taxon>
        <taxon>Moraxellales</taxon>
        <taxon>Moraxellaceae</taxon>
        <taxon>Acinetobacter</taxon>
    </lineage>
</organism>
<protein>
    <submittedName>
        <fullName evidence="4">Uncharacterized protein</fullName>
    </submittedName>
</protein>
<dbReference type="EMBL" id="CP121776">
    <property type="protein sequence ID" value="WMG17203.1"/>
    <property type="molecule type" value="Genomic_DNA"/>
</dbReference>
<evidence type="ECO:0000313" key="5">
    <source>
        <dbReference type="EMBL" id="WMG17203.1"/>
    </source>
</evidence>
<keyword evidence="2" id="KW-1133">Transmembrane helix</keyword>
<dbReference type="AlphaFoldDB" id="A0A2W5RL76"/>
<reference evidence="4 6" key="1">
    <citation type="submission" date="2017-11" db="EMBL/GenBank/DDBJ databases">
        <title>Infants hospitalized years apart are colonized by the same room-sourced microbial strains.</title>
        <authorList>
            <person name="Brooks B."/>
            <person name="Olm M.R."/>
            <person name="Firek B.A."/>
            <person name="Baker R."/>
            <person name="Thomas B.C."/>
            <person name="Morowitz M.J."/>
            <person name="Banfield J.F."/>
        </authorList>
    </citation>
    <scope>NUCLEOTIDE SEQUENCE [LARGE SCALE GENOMIC DNA]</scope>
    <source>
        <strain evidence="4">S2_003_000_R3_20</strain>
    </source>
</reference>
<name>A0A2W5RL76_ACIJO</name>
<reference evidence="5 7" key="3">
    <citation type="submission" date="2023-04" db="EMBL/GenBank/DDBJ databases">
        <title>Acinetobacter johnsonii isolate AYTCM encoding NDM-1, OXA-58 and PER-1.</title>
        <authorList>
            <person name="Tian C."/>
            <person name="Wang S."/>
            <person name="Fan X."/>
            <person name="Xia D."/>
        </authorList>
    </citation>
    <scope>NUCLEOTIDE SEQUENCE [LARGE SCALE GENOMIC DNA]</scope>
    <source>
        <strain evidence="5 7">AYTCM</strain>
    </source>
</reference>
<feature type="transmembrane region" description="Helical" evidence="2">
    <location>
        <begin position="6"/>
        <end position="27"/>
    </location>
</feature>
<keyword evidence="2" id="KW-0812">Transmembrane</keyword>
<evidence type="ECO:0000256" key="2">
    <source>
        <dbReference type="SAM" id="Phobius"/>
    </source>
</evidence>
<dbReference type="EMBL" id="QFQJ01000030">
    <property type="protein sequence ID" value="PZQ91151.1"/>
    <property type="molecule type" value="Genomic_DNA"/>
</dbReference>
<keyword evidence="2" id="KW-0472">Membrane</keyword>
<evidence type="ECO:0000256" key="1">
    <source>
        <dbReference type="SAM" id="MobiDB-lite"/>
    </source>
</evidence>